<proteinExistence type="predicted"/>
<dbReference type="AlphaFoldDB" id="E3K4X2"/>
<dbReference type="OrthoDB" id="10323238at2759"/>
<evidence type="ECO:0000313" key="1">
    <source>
        <dbReference type="EMBL" id="EFP79287.1"/>
    </source>
</evidence>
<dbReference type="RefSeq" id="XP_003323706.1">
    <property type="nucleotide sequence ID" value="XM_003323658.1"/>
</dbReference>
<dbReference type="KEGG" id="pgr:PGTG_05608"/>
<organism evidence="1 2">
    <name type="scientific">Puccinia graminis f. sp. tritici (strain CRL 75-36-700-3 / race SCCL)</name>
    <name type="common">Black stem rust fungus</name>
    <dbReference type="NCBI Taxonomy" id="418459"/>
    <lineage>
        <taxon>Eukaryota</taxon>
        <taxon>Fungi</taxon>
        <taxon>Dikarya</taxon>
        <taxon>Basidiomycota</taxon>
        <taxon>Pucciniomycotina</taxon>
        <taxon>Pucciniomycetes</taxon>
        <taxon>Pucciniales</taxon>
        <taxon>Pucciniaceae</taxon>
        <taxon>Puccinia</taxon>
    </lineage>
</organism>
<accession>E3K4X2</accession>
<sequence length="117" mass="13524">MPARILVLVTVRPGRDHGNYLDIRIIITSPTNPGEMIVYRLSAELMGYRILGELRNRLRPIQGRQPRASIGIKSASVPRRIDYNSHEVARLVRDTRSFLQRIRQLDSSTSCRRKWLS</sequence>
<dbReference type="GeneID" id="10531111"/>
<reference evidence="2" key="2">
    <citation type="journal article" date="2011" name="Proc. Natl. Acad. Sci. U.S.A.">
        <title>Obligate biotrophy features unraveled by the genomic analysis of rust fungi.</title>
        <authorList>
            <person name="Duplessis S."/>
            <person name="Cuomo C.A."/>
            <person name="Lin Y.-C."/>
            <person name="Aerts A."/>
            <person name="Tisserant E."/>
            <person name="Veneault-Fourrey C."/>
            <person name="Joly D.L."/>
            <person name="Hacquard S."/>
            <person name="Amselem J."/>
            <person name="Cantarel B.L."/>
            <person name="Chiu R."/>
            <person name="Coutinho P.M."/>
            <person name="Feau N."/>
            <person name="Field M."/>
            <person name="Frey P."/>
            <person name="Gelhaye E."/>
            <person name="Goldberg J."/>
            <person name="Grabherr M.G."/>
            <person name="Kodira C.D."/>
            <person name="Kohler A."/>
            <person name="Kuees U."/>
            <person name="Lindquist E.A."/>
            <person name="Lucas S.M."/>
            <person name="Mago R."/>
            <person name="Mauceli E."/>
            <person name="Morin E."/>
            <person name="Murat C."/>
            <person name="Pangilinan J.L."/>
            <person name="Park R."/>
            <person name="Pearson M."/>
            <person name="Quesneville H."/>
            <person name="Rouhier N."/>
            <person name="Sakthikumar S."/>
            <person name="Salamov A.A."/>
            <person name="Schmutz J."/>
            <person name="Selles B."/>
            <person name="Shapiro H."/>
            <person name="Tanguay P."/>
            <person name="Tuskan G.A."/>
            <person name="Henrissat B."/>
            <person name="Van de Peer Y."/>
            <person name="Rouze P."/>
            <person name="Ellis J.G."/>
            <person name="Dodds P.N."/>
            <person name="Schein J.E."/>
            <person name="Zhong S."/>
            <person name="Hamelin R.C."/>
            <person name="Grigoriev I.V."/>
            <person name="Szabo L.J."/>
            <person name="Martin F."/>
        </authorList>
    </citation>
    <scope>NUCLEOTIDE SEQUENCE [LARGE SCALE GENOMIC DNA]</scope>
    <source>
        <strain evidence="2">CRL 75-36-700-3 / race SCCL</strain>
    </source>
</reference>
<evidence type="ECO:0000313" key="2">
    <source>
        <dbReference type="Proteomes" id="UP000008783"/>
    </source>
</evidence>
<keyword evidence="2" id="KW-1185">Reference proteome</keyword>
<gene>
    <name evidence="1" type="ORF">PGTG_05608</name>
</gene>
<dbReference type="VEuPathDB" id="FungiDB:PGTG_05608"/>
<reference key="1">
    <citation type="submission" date="2007-01" db="EMBL/GenBank/DDBJ databases">
        <title>The Genome Sequence of Puccinia graminis f. sp. tritici Strain CRL 75-36-700-3.</title>
        <authorList>
            <consortium name="The Broad Institute Genome Sequencing Platform"/>
            <person name="Birren B."/>
            <person name="Lander E."/>
            <person name="Galagan J."/>
            <person name="Nusbaum C."/>
            <person name="Devon K."/>
            <person name="Cuomo C."/>
            <person name="Jaffe D."/>
            <person name="Butler J."/>
            <person name="Alvarez P."/>
            <person name="Gnerre S."/>
            <person name="Grabherr M."/>
            <person name="Mauceli E."/>
            <person name="Brockman W."/>
            <person name="Young S."/>
            <person name="LaButti K."/>
            <person name="Sykes S."/>
            <person name="DeCaprio D."/>
            <person name="Crawford M."/>
            <person name="Koehrsen M."/>
            <person name="Engels R."/>
            <person name="Montgomery P."/>
            <person name="Pearson M."/>
            <person name="Howarth C."/>
            <person name="Larson L."/>
            <person name="White J."/>
            <person name="Zeng Q."/>
            <person name="Kodira C."/>
            <person name="Yandava C."/>
            <person name="Alvarado L."/>
            <person name="O'Leary S."/>
            <person name="Szabo L."/>
            <person name="Dean R."/>
            <person name="Schein J."/>
        </authorList>
    </citation>
    <scope>NUCLEOTIDE SEQUENCE</scope>
    <source>
        <strain>CRL 75-36-700-3</strain>
    </source>
</reference>
<dbReference type="InParanoid" id="E3K4X2"/>
<dbReference type="EMBL" id="DS178272">
    <property type="protein sequence ID" value="EFP79287.1"/>
    <property type="molecule type" value="Genomic_DNA"/>
</dbReference>
<dbReference type="HOGENOM" id="CLU_2085950_0_0_1"/>
<protein>
    <submittedName>
        <fullName evidence="1">Uncharacterized protein</fullName>
    </submittedName>
</protein>
<dbReference type="Proteomes" id="UP000008783">
    <property type="component" value="Unassembled WGS sequence"/>
</dbReference>
<name>E3K4X2_PUCGT</name>